<dbReference type="Proteomes" id="UP000193411">
    <property type="component" value="Unassembled WGS sequence"/>
</dbReference>
<feature type="region of interest" description="Disordered" evidence="1">
    <location>
        <begin position="1"/>
        <end position="26"/>
    </location>
</feature>
<evidence type="ECO:0000313" key="3">
    <source>
        <dbReference type="Proteomes" id="UP000193411"/>
    </source>
</evidence>
<dbReference type="OrthoDB" id="5546032at2759"/>
<feature type="compositionally biased region" description="Low complexity" evidence="1">
    <location>
        <begin position="258"/>
        <end position="273"/>
    </location>
</feature>
<feature type="region of interest" description="Disordered" evidence="1">
    <location>
        <begin position="195"/>
        <end position="224"/>
    </location>
</feature>
<organism evidence="2 3">
    <name type="scientific">Catenaria anguillulae PL171</name>
    <dbReference type="NCBI Taxonomy" id="765915"/>
    <lineage>
        <taxon>Eukaryota</taxon>
        <taxon>Fungi</taxon>
        <taxon>Fungi incertae sedis</taxon>
        <taxon>Blastocladiomycota</taxon>
        <taxon>Blastocladiomycetes</taxon>
        <taxon>Blastocladiales</taxon>
        <taxon>Catenariaceae</taxon>
        <taxon>Catenaria</taxon>
    </lineage>
</organism>
<name>A0A1Y2I4Z0_9FUNG</name>
<comment type="caution">
    <text evidence="2">The sequence shown here is derived from an EMBL/GenBank/DDBJ whole genome shotgun (WGS) entry which is preliminary data.</text>
</comment>
<evidence type="ECO:0000256" key="1">
    <source>
        <dbReference type="SAM" id="MobiDB-lite"/>
    </source>
</evidence>
<keyword evidence="3" id="KW-1185">Reference proteome</keyword>
<accession>A0A1Y2I4Z0</accession>
<protein>
    <submittedName>
        <fullName evidence="2">Uncharacterized protein</fullName>
    </submittedName>
</protein>
<reference evidence="2 3" key="1">
    <citation type="submission" date="2016-07" db="EMBL/GenBank/DDBJ databases">
        <title>Pervasive Adenine N6-methylation of Active Genes in Fungi.</title>
        <authorList>
            <consortium name="DOE Joint Genome Institute"/>
            <person name="Mondo S.J."/>
            <person name="Dannebaum R.O."/>
            <person name="Kuo R.C."/>
            <person name="Labutti K."/>
            <person name="Haridas S."/>
            <person name="Kuo A."/>
            <person name="Salamov A."/>
            <person name="Ahrendt S.R."/>
            <person name="Lipzen A."/>
            <person name="Sullivan W."/>
            <person name="Andreopoulos W.B."/>
            <person name="Clum A."/>
            <person name="Lindquist E."/>
            <person name="Daum C."/>
            <person name="Ramamoorthy G.K."/>
            <person name="Gryganskyi A."/>
            <person name="Culley D."/>
            <person name="Magnuson J.K."/>
            <person name="James T.Y."/>
            <person name="O'Malley M.A."/>
            <person name="Stajich J.E."/>
            <person name="Spatafora J.W."/>
            <person name="Visel A."/>
            <person name="Grigoriev I.V."/>
        </authorList>
    </citation>
    <scope>NUCLEOTIDE SEQUENCE [LARGE SCALE GENOMIC DNA]</scope>
    <source>
        <strain evidence="2 3">PL171</strain>
    </source>
</reference>
<dbReference type="EMBL" id="MCFL01000003">
    <property type="protein sequence ID" value="ORZ40582.1"/>
    <property type="molecule type" value="Genomic_DNA"/>
</dbReference>
<feature type="region of interest" description="Disordered" evidence="1">
    <location>
        <begin position="254"/>
        <end position="273"/>
    </location>
</feature>
<evidence type="ECO:0000313" key="2">
    <source>
        <dbReference type="EMBL" id="ORZ40582.1"/>
    </source>
</evidence>
<gene>
    <name evidence="2" type="ORF">BCR44DRAFT_1425333</name>
</gene>
<sequence>MTPPPISPEDFAAILGPKGGSTATANTDWSTAFESSASAAAAGSSSSHQHLRPDTRRPIDVANSLAASEATFHAFANDGADVLGFLGAHAGPLDLDDVDGIFDHAWRPTSDRDMLPHMQDGWHIMEPPTHSVHAREHWDHWAREFLATVPPAGVIPDGAAVTAYARNQLGGLDYVQDVWNDEAIEAWDQALRRGKQMRNKSHHDPNGQSPSWTALDQGEIGQEEDTSLNKDLAGDANLSQRRAVDRIRSIIGHLRYMSPPSLTDPSSPTSQSK</sequence>
<proteinExistence type="predicted"/>
<dbReference type="AlphaFoldDB" id="A0A1Y2I4Z0"/>